<proteinExistence type="predicted"/>
<dbReference type="AlphaFoldDB" id="A0A9R1VXY9"/>
<evidence type="ECO:0000256" key="1">
    <source>
        <dbReference type="SAM" id="MobiDB-lite"/>
    </source>
</evidence>
<dbReference type="EMBL" id="NBSK02000004">
    <property type="protein sequence ID" value="KAJ0214681.1"/>
    <property type="molecule type" value="Genomic_DNA"/>
</dbReference>
<comment type="caution">
    <text evidence="2">The sequence shown here is derived from an EMBL/GenBank/DDBJ whole genome shotgun (WGS) entry which is preliminary data.</text>
</comment>
<sequence>MFKLAFLALLTARITCFLFFFFPKTDLRSLKGDFLDRLVSSPALSLFFLRADFGSPYGGNRAKYAHVNEMLPFVRSGGFALRKNKETHWMKGWSATRKLKWVDVKKIFYMKKEGRRLRHSMTLTDDERKSSYYMSYQEYVYGKPHSVPSTVRNNFRRQDESSCSVSSSGRLHGRGGRSGKPRSEELAKRLFKLEQ</sequence>
<dbReference type="Proteomes" id="UP000235145">
    <property type="component" value="Unassembled WGS sequence"/>
</dbReference>
<protein>
    <submittedName>
        <fullName evidence="2">Uncharacterized protein</fullName>
    </submittedName>
</protein>
<keyword evidence="3" id="KW-1185">Reference proteome</keyword>
<feature type="region of interest" description="Disordered" evidence="1">
    <location>
        <begin position="158"/>
        <end position="186"/>
    </location>
</feature>
<accession>A0A9R1VXY9</accession>
<evidence type="ECO:0000313" key="3">
    <source>
        <dbReference type="Proteomes" id="UP000235145"/>
    </source>
</evidence>
<organism evidence="2 3">
    <name type="scientific">Lactuca sativa</name>
    <name type="common">Garden lettuce</name>
    <dbReference type="NCBI Taxonomy" id="4236"/>
    <lineage>
        <taxon>Eukaryota</taxon>
        <taxon>Viridiplantae</taxon>
        <taxon>Streptophyta</taxon>
        <taxon>Embryophyta</taxon>
        <taxon>Tracheophyta</taxon>
        <taxon>Spermatophyta</taxon>
        <taxon>Magnoliopsida</taxon>
        <taxon>eudicotyledons</taxon>
        <taxon>Gunneridae</taxon>
        <taxon>Pentapetalae</taxon>
        <taxon>asterids</taxon>
        <taxon>campanulids</taxon>
        <taxon>Asterales</taxon>
        <taxon>Asteraceae</taxon>
        <taxon>Cichorioideae</taxon>
        <taxon>Cichorieae</taxon>
        <taxon>Lactucinae</taxon>
        <taxon>Lactuca</taxon>
    </lineage>
</organism>
<reference evidence="2 3" key="1">
    <citation type="journal article" date="2017" name="Nat. Commun.">
        <title>Genome assembly with in vitro proximity ligation data and whole-genome triplication in lettuce.</title>
        <authorList>
            <person name="Reyes-Chin-Wo S."/>
            <person name="Wang Z."/>
            <person name="Yang X."/>
            <person name="Kozik A."/>
            <person name="Arikit S."/>
            <person name="Song C."/>
            <person name="Xia L."/>
            <person name="Froenicke L."/>
            <person name="Lavelle D.O."/>
            <person name="Truco M.J."/>
            <person name="Xia R."/>
            <person name="Zhu S."/>
            <person name="Xu C."/>
            <person name="Xu H."/>
            <person name="Xu X."/>
            <person name="Cox K."/>
            <person name="Korf I."/>
            <person name="Meyers B.C."/>
            <person name="Michelmore R.W."/>
        </authorList>
    </citation>
    <scope>NUCLEOTIDE SEQUENCE [LARGE SCALE GENOMIC DNA]</scope>
    <source>
        <strain evidence="3">cv. Salinas</strain>
        <tissue evidence="2">Seedlings</tissue>
    </source>
</reference>
<evidence type="ECO:0000313" key="2">
    <source>
        <dbReference type="EMBL" id="KAJ0214681.1"/>
    </source>
</evidence>
<name>A0A9R1VXY9_LACSA</name>
<feature type="compositionally biased region" description="Basic residues" evidence="1">
    <location>
        <begin position="171"/>
        <end position="180"/>
    </location>
</feature>
<gene>
    <name evidence="2" type="ORF">LSAT_V11C400225210</name>
</gene>